<evidence type="ECO:0000256" key="5">
    <source>
        <dbReference type="ARBA" id="ARBA00023204"/>
    </source>
</evidence>
<dbReference type="PROSITE" id="PS51060">
    <property type="entry name" value="PARP_ALPHA_HD"/>
    <property type="match status" value="1"/>
</dbReference>
<keyword evidence="3" id="KW-0227">DNA damage</keyword>
<gene>
    <name evidence="10" type="primary">LOC109068833</name>
</gene>
<keyword evidence="5" id="KW-0234">DNA repair</keyword>
<sequence length="241" mass="27621">MFKEAMTSMNLDIKKMPLGKLSKQQIAKGFEALEEIEAAIKRGERNKLEELFTIIPHNFGRNRPPVISDDYVLQGKKEMLLVLADIEVAQSLKAESEKAKEEMKDMVPHPVDQNYQSLKCKLSLMDKKSKEFKITEKYLNATGRKGLTLVDVWEVERDTEAERFMENDALENRKLLWHGTNVAVVAIFDPSEEVFIEFDGKKVAVPRGKAIKQQQYQGSSFFNIGPRGRLPLWRTEECVSV</sequence>
<dbReference type="GO" id="GO:1990404">
    <property type="term" value="F:NAD+-protein mono-ADP-ribosyltransferase activity"/>
    <property type="evidence" value="ECO:0007669"/>
    <property type="project" value="TreeGrafter"/>
</dbReference>
<dbReference type="GO" id="GO:0003950">
    <property type="term" value="F:NAD+ poly-ADP-ribosyltransferase activity"/>
    <property type="evidence" value="ECO:0007669"/>
    <property type="project" value="UniProtKB-UniRule"/>
</dbReference>
<dbReference type="GO" id="GO:0035861">
    <property type="term" value="C:site of double-strand break"/>
    <property type="evidence" value="ECO:0007669"/>
    <property type="project" value="TreeGrafter"/>
</dbReference>
<evidence type="ECO:0000256" key="1">
    <source>
        <dbReference type="ARBA" id="ARBA00022676"/>
    </source>
</evidence>
<dbReference type="InterPro" id="IPR050800">
    <property type="entry name" value="ARTD/PARP"/>
</dbReference>
<dbReference type="Pfam" id="PF00644">
    <property type="entry name" value="PARP"/>
    <property type="match status" value="1"/>
</dbReference>
<dbReference type="AlphaFoldDB" id="A0A9R0AXQ8"/>
<reference evidence="10" key="1">
    <citation type="submission" date="2025-08" db="UniProtKB">
        <authorList>
            <consortium name="RefSeq"/>
        </authorList>
    </citation>
    <scope>IDENTIFICATION</scope>
    <source>
        <tissue evidence="10">Muscle</tissue>
    </source>
</reference>
<dbReference type="KEGG" id="ccar:109068833"/>
<dbReference type="Pfam" id="PF02877">
    <property type="entry name" value="PARP_reg"/>
    <property type="match status" value="1"/>
</dbReference>
<evidence type="ECO:0000259" key="9">
    <source>
        <dbReference type="PROSITE" id="PS51060"/>
    </source>
</evidence>
<comment type="similarity">
    <text evidence="6">Belongs to the ARTD/PARP family.</text>
</comment>
<dbReference type="GeneID" id="109068833"/>
<feature type="domain" description="PARP catalytic" evidence="8">
    <location>
        <begin position="109"/>
        <end position="241"/>
    </location>
</feature>
<dbReference type="InterPro" id="IPR012317">
    <property type="entry name" value="Poly(ADP-ribose)pol_cat_dom"/>
</dbReference>
<evidence type="ECO:0000259" key="8">
    <source>
        <dbReference type="PROSITE" id="PS51059"/>
    </source>
</evidence>
<dbReference type="InterPro" id="IPR004102">
    <property type="entry name" value="Poly(ADP-ribose)pol_reg_dom"/>
</dbReference>
<evidence type="ECO:0000256" key="7">
    <source>
        <dbReference type="RuleBase" id="RU362114"/>
    </source>
</evidence>
<name>A0A9R0AXQ8_CYPCA</name>
<proteinExistence type="inferred from homology"/>
<keyword evidence="2 7" id="KW-0808">Transferase</keyword>
<dbReference type="EC" id="2.4.2.-" evidence="7"/>
<dbReference type="PANTHER" id="PTHR10459:SF66">
    <property type="entry name" value="PROTEIN MONO-ADP-RIBOSYLTRANSFERASE PARP3"/>
    <property type="match status" value="1"/>
</dbReference>
<evidence type="ECO:0000256" key="3">
    <source>
        <dbReference type="ARBA" id="ARBA00022763"/>
    </source>
</evidence>
<evidence type="ECO:0000313" key="10">
    <source>
        <dbReference type="RefSeq" id="XP_042614633.1"/>
    </source>
</evidence>
<feature type="domain" description="PARP alpha-helical" evidence="9">
    <location>
        <begin position="1"/>
        <end position="94"/>
    </location>
</feature>
<dbReference type="RefSeq" id="XP_042614633.1">
    <property type="nucleotide sequence ID" value="XM_042758699.1"/>
</dbReference>
<dbReference type="PANTHER" id="PTHR10459">
    <property type="entry name" value="DNA LIGASE"/>
    <property type="match status" value="1"/>
</dbReference>
<evidence type="ECO:0000256" key="4">
    <source>
        <dbReference type="ARBA" id="ARBA00023027"/>
    </source>
</evidence>
<dbReference type="OrthoDB" id="2017365at2759"/>
<organism evidence="10">
    <name type="scientific">Cyprinus carpio</name>
    <name type="common">Common carp</name>
    <dbReference type="NCBI Taxonomy" id="7962"/>
    <lineage>
        <taxon>Eukaryota</taxon>
        <taxon>Metazoa</taxon>
        <taxon>Chordata</taxon>
        <taxon>Craniata</taxon>
        <taxon>Vertebrata</taxon>
        <taxon>Euteleostomi</taxon>
        <taxon>Actinopterygii</taxon>
        <taxon>Neopterygii</taxon>
        <taxon>Teleostei</taxon>
        <taxon>Ostariophysi</taxon>
        <taxon>Cypriniformes</taxon>
        <taxon>Cyprinidae</taxon>
        <taxon>Cyprininae</taxon>
        <taxon>Cyprinus</taxon>
    </lineage>
</organism>
<dbReference type="GO" id="GO:0006302">
    <property type="term" value="P:double-strand break repair"/>
    <property type="evidence" value="ECO:0007669"/>
    <property type="project" value="TreeGrafter"/>
</dbReference>
<keyword evidence="1 7" id="KW-0328">Glycosyltransferase</keyword>
<dbReference type="PROSITE" id="PS51059">
    <property type="entry name" value="PARP_CATALYTIC"/>
    <property type="match status" value="1"/>
</dbReference>
<keyword evidence="4 7" id="KW-0520">NAD</keyword>
<accession>A0A9R0AXQ8</accession>
<dbReference type="GO" id="GO:0005730">
    <property type="term" value="C:nucleolus"/>
    <property type="evidence" value="ECO:0007669"/>
    <property type="project" value="TreeGrafter"/>
</dbReference>
<dbReference type="GO" id="GO:0070212">
    <property type="term" value="P:protein poly-ADP-ribosylation"/>
    <property type="evidence" value="ECO:0007669"/>
    <property type="project" value="TreeGrafter"/>
</dbReference>
<dbReference type="Proteomes" id="UP001155660">
    <property type="component" value="Chromosome A6"/>
</dbReference>
<evidence type="ECO:0000256" key="2">
    <source>
        <dbReference type="ARBA" id="ARBA00022679"/>
    </source>
</evidence>
<evidence type="ECO:0000256" key="6">
    <source>
        <dbReference type="ARBA" id="ARBA00024347"/>
    </source>
</evidence>
<protein>
    <recommendedName>
        <fullName evidence="7">Poly [ADP-ribose] polymerase</fullName>
        <shortName evidence="7">PARP</shortName>
        <ecNumber evidence="7">2.4.2.-</ecNumber>
    </recommendedName>
</protein>